<proteinExistence type="predicted"/>
<evidence type="ECO:0000313" key="2">
    <source>
        <dbReference type="Proteomes" id="UP001392437"/>
    </source>
</evidence>
<dbReference type="AlphaFoldDB" id="A0AAW0RAV0"/>
<name>A0AAW0RAV0_9PEZI</name>
<dbReference type="EMBL" id="JAQQWP010000001">
    <property type="protein sequence ID" value="KAK8131981.1"/>
    <property type="molecule type" value="Genomic_DNA"/>
</dbReference>
<comment type="caution">
    <text evidence="1">The sequence shown here is derived from an EMBL/GenBank/DDBJ whole genome shotgun (WGS) entry which is preliminary data.</text>
</comment>
<sequence>MVWAPKITTASQEKQLDEVFRVAWEMAKHCQDIIDCKTCELRCSSLLMTMSILQETRPCFGYTSKSELPNREVGATPVVWLALGYHEVGSNSVGICTMLATNLVQQAAVAIPVGKMD</sequence>
<dbReference type="Proteomes" id="UP001392437">
    <property type="component" value="Unassembled WGS sequence"/>
</dbReference>
<reference evidence="1 2" key="1">
    <citation type="submission" date="2023-01" db="EMBL/GenBank/DDBJ databases">
        <title>Analysis of 21 Apiospora genomes using comparative genomics revels a genus with tremendous synthesis potential of carbohydrate active enzymes and secondary metabolites.</title>
        <authorList>
            <person name="Sorensen T."/>
        </authorList>
    </citation>
    <scope>NUCLEOTIDE SEQUENCE [LARGE SCALE GENOMIC DNA]</scope>
    <source>
        <strain evidence="1 2">CBS 117206</strain>
    </source>
</reference>
<organism evidence="1 2">
    <name type="scientific">Apiospora kogelbergensis</name>
    <dbReference type="NCBI Taxonomy" id="1337665"/>
    <lineage>
        <taxon>Eukaryota</taxon>
        <taxon>Fungi</taxon>
        <taxon>Dikarya</taxon>
        <taxon>Ascomycota</taxon>
        <taxon>Pezizomycotina</taxon>
        <taxon>Sordariomycetes</taxon>
        <taxon>Xylariomycetidae</taxon>
        <taxon>Amphisphaeriales</taxon>
        <taxon>Apiosporaceae</taxon>
        <taxon>Apiospora</taxon>
    </lineage>
</organism>
<gene>
    <name evidence="1" type="ORF">PG999_000154</name>
</gene>
<protein>
    <submittedName>
        <fullName evidence="1">Uncharacterized protein</fullName>
    </submittedName>
</protein>
<evidence type="ECO:0000313" key="1">
    <source>
        <dbReference type="EMBL" id="KAK8131981.1"/>
    </source>
</evidence>
<keyword evidence="2" id="KW-1185">Reference proteome</keyword>
<accession>A0AAW0RAV0</accession>